<keyword evidence="3 6" id="KW-1133">Transmembrane helix</keyword>
<feature type="domain" description="Peptidase A1" evidence="8">
    <location>
        <begin position="47"/>
        <end position="381"/>
    </location>
</feature>
<dbReference type="HOGENOM" id="CLU_028892_1_0_1"/>
<evidence type="ECO:0000256" key="2">
    <source>
        <dbReference type="ARBA" id="ARBA00022692"/>
    </source>
</evidence>
<dbReference type="GO" id="GO:0071944">
    <property type="term" value="C:cell periphery"/>
    <property type="evidence" value="ECO:0007669"/>
    <property type="project" value="UniProtKB-ARBA"/>
</dbReference>
<keyword evidence="7" id="KW-0732">Signal</keyword>
<feature type="region of interest" description="Disordered" evidence="5">
    <location>
        <begin position="446"/>
        <end position="503"/>
    </location>
</feature>
<name>C5FBM2_ARTOC</name>
<dbReference type="PANTHER" id="PTHR15549:SF26">
    <property type="entry name" value="AXIAL BUDDING PATTERN PROTEIN 2-RELATED"/>
    <property type="match status" value="1"/>
</dbReference>
<evidence type="ECO:0000313" key="10">
    <source>
        <dbReference type="Proteomes" id="UP000002035"/>
    </source>
</evidence>
<dbReference type="PROSITE" id="PS51767">
    <property type="entry name" value="PEPTIDASE_A1"/>
    <property type="match status" value="1"/>
</dbReference>
<feature type="signal peptide" evidence="7">
    <location>
        <begin position="1"/>
        <end position="22"/>
    </location>
</feature>
<dbReference type="VEuPathDB" id="FungiDB:MCYG_00094"/>
<dbReference type="RefSeq" id="XP_002849990.1">
    <property type="nucleotide sequence ID" value="XM_002849944.1"/>
</dbReference>
<comment type="subcellular location">
    <subcellularLocation>
        <location evidence="1">Membrane</location>
        <topology evidence="1">Single-pass membrane protein</topology>
    </subcellularLocation>
</comment>
<dbReference type="OMA" id="NSTSFWN"/>
<evidence type="ECO:0000256" key="1">
    <source>
        <dbReference type="ARBA" id="ARBA00004167"/>
    </source>
</evidence>
<keyword evidence="4 6" id="KW-0472">Membrane</keyword>
<dbReference type="SUPFAM" id="SSF50630">
    <property type="entry name" value="Acid proteases"/>
    <property type="match status" value="1"/>
</dbReference>
<dbReference type="GeneID" id="9223444"/>
<evidence type="ECO:0000313" key="9">
    <source>
        <dbReference type="EMBL" id="EEQ27206.1"/>
    </source>
</evidence>
<protein>
    <recommendedName>
        <fullName evidence="8">Peptidase A1 domain-containing protein</fullName>
    </recommendedName>
</protein>
<dbReference type="STRING" id="554155.C5FBM2"/>
<feature type="transmembrane region" description="Helical" evidence="6">
    <location>
        <begin position="414"/>
        <end position="437"/>
    </location>
</feature>
<keyword evidence="2 6" id="KW-0812">Transmembrane</keyword>
<evidence type="ECO:0000256" key="7">
    <source>
        <dbReference type="SAM" id="SignalP"/>
    </source>
</evidence>
<sequence length="503" mass="54264">MSYSLLLAYVYFLISTARPVRSACDPVPPLSLPIGNATITDRDVVRWGLGVQFGTPPQTIVAALDADWNSTSFWNTSFPCGNLTRPACSWVHGGSFNDASSTSWRAPSDPDLTDSSPGNETISIRGTDTLNLGSDISIDQFPIYFPKPRVIPQNSLGLGPNSTFLNLLFDQGKIASKTWSLFWGWQGAEKENQMNGSLVLGGYDKAKMGGANLTAKFSDGVGCPSSLLVYLSNIAVNHADGNKTSLFSTAGSALRACIKADNPQVTLPEDVFENLKKAFPGKTVEHSTGIYPNSLAYEPENIFAGNITFTLSSGLQITIPNHQIVLPNVAIDDNGEQEIVDNNKTINFAQTRQGVMSYLGQPFLTAAYLHVDNELKEFTVWQVNPTTDTELVPVQHDSDECGNDDDSSSLSGGAIAGIVVGVVAFLALAALGLFFFLRRRNQSKDRDSKAGLPLVNTSHGVEDKKHYNPQEMDAGVGQQAPAELPDRDYPPQELPADVPSSNK</sequence>
<keyword evidence="10" id="KW-1185">Reference proteome</keyword>
<evidence type="ECO:0000259" key="8">
    <source>
        <dbReference type="PROSITE" id="PS51767"/>
    </source>
</evidence>
<evidence type="ECO:0000256" key="5">
    <source>
        <dbReference type="SAM" id="MobiDB-lite"/>
    </source>
</evidence>
<evidence type="ECO:0000256" key="3">
    <source>
        <dbReference type="ARBA" id="ARBA00022989"/>
    </source>
</evidence>
<dbReference type="PANTHER" id="PTHR15549">
    <property type="entry name" value="PAIRED IMMUNOGLOBULIN-LIKE TYPE 2 RECEPTOR"/>
    <property type="match status" value="1"/>
</dbReference>
<feature type="chain" id="PRO_5002949421" description="Peptidase A1 domain-containing protein" evidence="7">
    <location>
        <begin position="23"/>
        <end position="503"/>
    </location>
</feature>
<dbReference type="Gene3D" id="2.40.70.10">
    <property type="entry name" value="Acid Proteases"/>
    <property type="match status" value="2"/>
</dbReference>
<dbReference type="eggNOG" id="ENOG502SA90">
    <property type="taxonomic scope" value="Eukaryota"/>
</dbReference>
<dbReference type="EMBL" id="DS995701">
    <property type="protein sequence ID" value="EEQ27206.1"/>
    <property type="molecule type" value="Genomic_DNA"/>
</dbReference>
<evidence type="ECO:0000256" key="4">
    <source>
        <dbReference type="ARBA" id="ARBA00023136"/>
    </source>
</evidence>
<dbReference type="GO" id="GO:0016020">
    <property type="term" value="C:membrane"/>
    <property type="evidence" value="ECO:0007669"/>
    <property type="project" value="UniProtKB-SubCell"/>
</dbReference>
<dbReference type="AlphaFoldDB" id="C5FBM2"/>
<dbReference type="OrthoDB" id="4074350at2759"/>
<dbReference type="Proteomes" id="UP000002035">
    <property type="component" value="Unassembled WGS sequence"/>
</dbReference>
<organism evidence="9 10">
    <name type="scientific">Arthroderma otae (strain ATCC MYA-4605 / CBS 113480)</name>
    <name type="common">Microsporum canis</name>
    <dbReference type="NCBI Taxonomy" id="554155"/>
    <lineage>
        <taxon>Eukaryota</taxon>
        <taxon>Fungi</taxon>
        <taxon>Dikarya</taxon>
        <taxon>Ascomycota</taxon>
        <taxon>Pezizomycotina</taxon>
        <taxon>Eurotiomycetes</taxon>
        <taxon>Eurotiomycetidae</taxon>
        <taxon>Onygenales</taxon>
        <taxon>Arthrodermataceae</taxon>
        <taxon>Microsporum</taxon>
    </lineage>
</organism>
<feature type="region of interest" description="Disordered" evidence="5">
    <location>
        <begin position="101"/>
        <end position="120"/>
    </location>
</feature>
<proteinExistence type="predicted"/>
<dbReference type="InterPro" id="IPR021109">
    <property type="entry name" value="Peptidase_aspartic_dom_sf"/>
</dbReference>
<evidence type="ECO:0000256" key="6">
    <source>
        <dbReference type="SAM" id="Phobius"/>
    </source>
</evidence>
<accession>C5FBM2</accession>
<reference evidence="10" key="1">
    <citation type="journal article" date="2012" name="MBio">
        <title>Comparative genome analysis of Trichophyton rubrum and related dermatophytes reveals candidate genes involved in infection.</title>
        <authorList>
            <person name="Martinez D.A."/>
            <person name="Oliver B.G."/>
            <person name="Graeser Y."/>
            <person name="Goldberg J.M."/>
            <person name="Li W."/>
            <person name="Martinez-Rossi N.M."/>
            <person name="Monod M."/>
            <person name="Shelest E."/>
            <person name="Barton R.C."/>
            <person name="Birch E."/>
            <person name="Brakhage A.A."/>
            <person name="Chen Z."/>
            <person name="Gurr S.J."/>
            <person name="Heiman D."/>
            <person name="Heitman J."/>
            <person name="Kosti I."/>
            <person name="Rossi A."/>
            <person name="Saif S."/>
            <person name="Samalova M."/>
            <person name="Saunders C.W."/>
            <person name="Shea T."/>
            <person name="Summerbell R.C."/>
            <person name="Xu J."/>
            <person name="Young S."/>
            <person name="Zeng Q."/>
            <person name="Birren B.W."/>
            <person name="Cuomo C.A."/>
            <person name="White T.C."/>
        </authorList>
    </citation>
    <scope>NUCLEOTIDE SEQUENCE [LARGE SCALE GENOMIC DNA]</scope>
    <source>
        <strain evidence="10">ATCC MYA-4605 / CBS 113480</strain>
    </source>
</reference>
<dbReference type="InterPro" id="IPR033121">
    <property type="entry name" value="PEPTIDASE_A1"/>
</dbReference>
<dbReference type="Pfam" id="PF00026">
    <property type="entry name" value="Asp"/>
    <property type="match status" value="1"/>
</dbReference>
<dbReference type="InterPro" id="IPR051694">
    <property type="entry name" value="Immunoregulatory_rcpt-like"/>
</dbReference>
<gene>
    <name evidence="9" type="ORF">MCYG_00094</name>
</gene>